<dbReference type="InterPro" id="IPR036890">
    <property type="entry name" value="HATPase_C_sf"/>
</dbReference>
<evidence type="ECO:0000256" key="6">
    <source>
        <dbReference type="ARBA" id="ARBA00022777"/>
    </source>
</evidence>
<evidence type="ECO:0000259" key="10">
    <source>
        <dbReference type="Pfam" id="PF07730"/>
    </source>
</evidence>
<keyword evidence="9" id="KW-1133">Transmembrane helix</keyword>
<dbReference type="InterPro" id="IPR011712">
    <property type="entry name" value="Sig_transdc_His_kin_sub3_dim/P"/>
</dbReference>
<keyword evidence="5" id="KW-0547">Nucleotide-binding</keyword>
<feature type="transmembrane region" description="Helical" evidence="9">
    <location>
        <begin position="55"/>
        <end position="74"/>
    </location>
</feature>
<keyword evidence="4" id="KW-0808">Transferase</keyword>
<evidence type="ECO:0000256" key="7">
    <source>
        <dbReference type="ARBA" id="ARBA00022840"/>
    </source>
</evidence>
<keyword evidence="9" id="KW-0812">Transmembrane</keyword>
<dbReference type="EMBL" id="JAJAUY010000003">
    <property type="protein sequence ID" value="MCB5178028.1"/>
    <property type="molecule type" value="Genomic_DNA"/>
</dbReference>
<evidence type="ECO:0000256" key="9">
    <source>
        <dbReference type="SAM" id="Phobius"/>
    </source>
</evidence>
<comment type="catalytic activity">
    <reaction evidence="1">
        <text>ATP + protein L-histidine = ADP + protein N-phospho-L-histidine.</text>
        <dbReference type="EC" id="2.7.13.3"/>
    </reaction>
</comment>
<keyword evidence="7" id="KW-0067">ATP-binding</keyword>
<reference evidence="11 12" key="1">
    <citation type="submission" date="2021-10" db="EMBL/GenBank/DDBJ databases">
        <title>Streptomyces sp. strain SMC 277, a novel streptomycete isolated from soil.</title>
        <authorList>
            <person name="Chanama M."/>
        </authorList>
    </citation>
    <scope>NUCLEOTIDE SEQUENCE [LARGE SCALE GENOMIC DNA]</scope>
    <source>
        <strain evidence="11 12">SMC 277</strain>
    </source>
</reference>
<dbReference type="RefSeq" id="WP_226724432.1">
    <property type="nucleotide sequence ID" value="NZ_JAJAUY010000003.1"/>
</dbReference>
<dbReference type="GO" id="GO:0016301">
    <property type="term" value="F:kinase activity"/>
    <property type="evidence" value="ECO:0007669"/>
    <property type="project" value="UniProtKB-KW"/>
</dbReference>
<evidence type="ECO:0000256" key="4">
    <source>
        <dbReference type="ARBA" id="ARBA00022679"/>
    </source>
</evidence>
<feature type="transmembrane region" description="Helical" evidence="9">
    <location>
        <begin position="86"/>
        <end position="107"/>
    </location>
</feature>
<evidence type="ECO:0000256" key="2">
    <source>
        <dbReference type="ARBA" id="ARBA00012438"/>
    </source>
</evidence>
<dbReference type="EC" id="2.7.13.3" evidence="2"/>
<proteinExistence type="predicted"/>
<dbReference type="PANTHER" id="PTHR24421">
    <property type="entry name" value="NITRATE/NITRITE SENSOR PROTEIN NARX-RELATED"/>
    <property type="match status" value="1"/>
</dbReference>
<keyword evidence="6 11" id="KW-0418">Kinase</keyword>
<comment type="caution">
    <text evidence="11">The sequence shown here is derived from an EMBL/GenBank/DDBJ whole genome shotgun (WGS) entry which is preliminary data.</text>
</comment>
<evidence type="ECO:0000256" key="1">
    <source>
        <dbReference type="ARBA" id="ARBA00000085"/>
    </source>
</evidence>
<keyword evidence="8" id="KW-0902">Two-component regulatory system</keyword>
<dbReference type="Gene3D" id="3.30.565.10">
    <property type="entry name" value="Histidine kinase-like ATPase, C-terminal domain"/>
    <property type="match status" value="1"/>
</dbReference>
<dbReference type="InterPro" id="IPR050482">
    <property type="entry name" value="Sensor_HK_TwoCompSys"/>
</dbReference>
<protein>
    <recommendedName>
        <fullName evidence="2">histidine kinase</fullName>
        <ecNumber evidence="2">2.7.13.3</ecNumber>
    </recommendedName>
</protein>
<organism evidence="11 12">
    <name type="scientific">Streptomyces antimicrobicus</name>
    <dbReference type="NCBI Taxonomy" id="2883108"/>
    <lineage>
        <taxon>Bacteria</taxon>
        <taxon>Bacillati</taxon>
        <taxon>Actinomycetota</taxon>
        <taxon>Actinomycetes</taxon>
        <taxon>Kitasatosporales</taxon>
        <taxon>Streptomycetaceae</taxon>
        <taxon>Streptomyces</taxon>
    </lineage>
</organism>
<keyword evidence="3" id="KW-0597">Phosphoprotein</keyword>
<dbReference type="PANTHER" id="PTHR24421:SF10">
    <property type="entry name" value="NITRATE_NITRITE SENSOR PROTEIN NARQ"/>
    <property type="match status" value="1"/>
</dbReference>
<dbReference type="SUPFAM" id="SSF55874">
    <property type="entry name" value="ATPase domain of HSP90 chaperone/DNA topoisomerase II/histidine kinase"/>
    <property type="match status" value="1"/>
</dbReference>
<evidence type="ECO:0000313" key="11">
    <source>
        <dbReference type="EMBL" id="MCB5178028.1"/>
    </source>
</evidence>
<dbReference type="CDD" id="cd16917">
    <property type="entry name" value="HATPase_UhpB-NarQ-NarX-like"/>
    <property type="match status" value="1"/>
</dbReference>
<name>A0ABS8B0A0_9ACTN</name>
<dbReference type="Gene3D" id="1.20.5.1930">
    <property type="match status" value="1"/>
</dbReference>
<evidence type="ECO:0000256" key="8">
    <source>
        <dbReference type="ARBA" id="ARBA00023012"/>
    </source>
</evidence>
<feature type="domain" description="Signal transduction histidine kinase subgroup 3 dimerisation and phosphoacceptor" evidence="10">
    <location>
        <begin position="128"/>
        <end position="190"/>
    </location>
</feature>
<keyword evidence="9" id="KW-0472">Membrane</keyword>
<dbReference type="Proteomes" id="UP001199054">
    <property type="component" value="Unassembled WGS sequence"/>
</dbReference>
<feature type="transmembrane region" description="Helical" evidence="9">
    <location>
        <begin position="7"/>
        <end position="26"/>
    </location>
</feature>
<dbReference type="Pfam" id="PF07730">
    <property type="entry name" value="HisKA_3"/>
    <property type="match status" value="1"/>
</dbReference>
<evidence type="ECO:0000256" key="5">
    <source>
        <dbReference type="ARBA" id="ARBA00022741"/>
    </source>
</evidence>
<evidence type="ECO:0000256" key="3">
    <source>
        <dbReference type="ARBA" id="ARBA00022553"/>
    </source>
</evidence>
<keyword evidence="12" id="KW-1185">Reference proteome</keyword>
<evidence type="ECO:0000313" key="12">
    <source>
        <dbReference type="Proteomes" id="UP001199054"/>
    </source>
</evidence>
<sequence length="332" mass="34178">MTSIPRTACAPALAVGAVLLLVGSTLGLPAPWTLLGVLALLPLIAVVARWAPAPWAWAAGGLAGAAVAYWPVSLLRGAGSSSLLEVVGAGLFWALAAGGAAGAGWFLRRQADLRVRAVRDARREQQLELARDLHDFVAHDVSAIVVQAQAARFVADGDPQQAVRALERIEAAGLSALASMDRTVHALRAAGGGPTSPTPGLEALPELVERFEAGELEADAEAMAGLSREAGTTAYRVAVEALTNVRRHAHGAARVRVVVRRTAGGTELSVVNDAPPRGPRRGPLRRRVSGGTGLAGLRARVEAAGGVLSAGPREVGGWQVSAVFPHGGPCRT</sequence>
<gene>
    <name evidence="11" type="ORF">LG632_01295</name>
</gene>
<accession>A0ABS8B0A0</accession>